<dbReference type="OrthoDB" id="6846267at2759"/>
<comment type="similarity">
    <text evidence="1 3">Belongs to the type-B carboxylesterase/lipase family.</text>
</comment>
<sequence>MYENTPMNAIVVMPHYRLNAFGFLASHELAAEAREDGLDSVGNMGFWDQRTAIEWTAKNIGSFGGDASNISIGGYSAGAYSTFHQLSHDLFLPTSKSVVKRAILWSNGSGVQPRDIDQHQEAFDELLTALNIPMTASASEKLSKLRAQPSEAIVNKLNSLKRSEFRACSDGVFVNKSLISSINNGEFGHRMRQRGVKLLLGECRDEHFLYRSWRAPGPSYQAVYQRLCGDYSEDVVRKVLKIYCPEQELPTGYDDWVDLFGKVYSSLQVHSLQRGLVQRLVDSGSEMGRDVLRYRIEWRAKCVDAFYPVEWQVSHDTDMAIWFQGNSWAEGLSEEEQSVVRPFAELFANFVGGGRAEMSLPGPNFAIRLNPQGETDIWEDDRWLEGQKVWEAVNGSDDHIKAEL</sequence>
<dbReference type="AlphaFoldDB" id="A0A438N352"/>
<feature type="domain" description="Carboxylesterase type B" evidence="4">
    <location>
        <begin position="8"/>
        <end position="384"/>
    </location>
</feature>
<dbReference type="InterPro" id="IPR019826">
    <property type="entry name" value="Carboxylesterase_B_AS"/>
</dbReference>
<dbReference type="PROSITE" id="PS00122">
    <property type="entry name" value="CARBOXYLESTERASE_B_1"/>
    <property type="match status" value="1"/>
</dbReference>
<evidence type="ECO:0000256" key="2">
    <source>
        <dbReference type="ARBA" id="ARBA00022801"/>
    </source>
</evidence>
<organism evidence="5 6">
    <name type="scientific">Exophiala mesophila</name>
    <name type="common">Black yeast-like fungus</name>
    <dbReference type="NCBI Taxonomy" id="212818"/>
    <lineage>
        <taxon>Eukaryota</taxon>
        <taxon>Fungi</taxon>
        <taxon>Dikarya</taxon>
        <taxon>Ascomycota</taxon>
        <taxon>Pezizomycotina</taxon>
        <taxon>Eurotiomycetes</taxon>
        <taxon>Chaetothyriomycetidae</taxon>
        <taxon>Chaetothyriales</taxon>
        <taxon>Herpotrichiellaceae</taxon>
        <taxon>Exophiala</taxon>
    </lineage>
</organism>
<evidence type="ECO:0000256" key="1">
    <source>
        <dbReference type="ARBA" id="ARBA00005964"/>
    </source>
</evidence>
<dbReference type="InterPro" id="IPR002018">
    <property type="entry name" value="CarbesteraseB"/>
</dbReference>
<gene>
    <name evidence="5" type="ORF">B0A52_05505</name>
</gene>
<evidence type="ECO:0000313" key="5">
    <source>
        <dbReference type="EMBL" id="RVX70172.1"/>
    </source>
</evidence>
<evidence type="ECO:0000313" key="6">
    <source>
        <dbReference type="Proteomes" id="UP000288859"/>
    </source>
</evidence>
<dbReference type="PANTHER" id="PTHR43142">
    <property type="entry name" value="CARBOXYLIC ESTER HYDROLASE"/>
    <property type="match status" value="1"/>
</dbReference>
<dbReference type="EC" id="3.1.1.-" evidence="3"/>
<dbReference type="EMBL" id="NAJM01000024">
    <property type="protein sequence ID" value="RVX70172.1"/>
    <property type="molecule type" value="Genomic_DNA"/>
</dbReference>
<comment type="caution">
    <text evidence="5">The sequence shown here is derived from an EMBL/GenBank/DDBJ whole genome shotgun (WGS) entry which is preliminary data.</text>
</comment>
<proteinExistence type="inferred from homology"/>
<reference evidence="5 6" key="1">
    <citation type="submission" date="2017-03" db="EMBL/GenBank/DDBJ databases">
        <title>Genomes of endolithic fungi from Antarctica.</title>
        <authorList>
            <person name="Coleine C."/>
            <person name="Masonjones S."/>
            <person name="Stajich J.E."/>
        </authorList>
    </citation>
    <scope>NUCLEOTIDE SEQUENCE [LARGE SCALE GENOMIC DNA]</scope>
    <source>
        <strain evidence="5 6">CCFEE 6314</strain>
    </source>
</reference>
<dbReference type="Proteomes" id="UP000288859">
    <property type="component" value="Unassembled WGS sequence"/>
</dbReference>
<evidence type="ECO:0000256" key="3">
    <source>
        <dbReference type="RuleBase" id="RU361235"/>
    </source>
</evidence>
<evidence type="ECO:0000259" key="4">
    <source>
        <dbReference type="Pfam" id="PF00135"/>
    </source>
</evidence>
<dbReference type="PANTHER" id="PTHR43142:SF4">
    <property type="entry name" value="CARBOXYLIC ESTER HYDROLASE"/>
    <property type="match status" value="1"/>
</dbReference>
<name>A0A438N352_EXOME</name>
<dbReference type="Pfam" id="PF00135">
    <property type="entry name" value="COesterase"/>
    <property type="match status" value="1"/>
</dbReference>
<dbReference type="Gene3D" id="3.40.50.1820">
    <property type="entry name" value="alpha/beta hydrolase"/>
    <property type="match status" value="1"/>
</dbReference>
<dbReference type="GO" id="GO:0016787">
    <property type="term" value="F:hydrolase activity"/>
    <property type="evidence" value="ECO:0007669"/>
    <property type="project" value="UniProtKB-KW"/>
</dbReference>
<dbReference type="VEuPathDB" id="FungiDB:PV10_01168"/>
<keyword evidence="2 3" id="KW-0378">Hydrolase</keyword>
<accession>A0A438N352</accession>
<dbReference type="SUPFAM" id="SSF53474">
    <property type="entry name" value="alpha/beta-Hydrolases"/>
    <property type="match status" value="1"/>
</dbReference>
<dbReference type="InterPro" id="IPR029058">
    <property type="entry name" value="AB_hydrolase_fold"/>
</dbReference>
<protein>
    <recommendedName>
        <fullName evidence="3">Carboxylic ester hydrolase</fullName>
        <ecNumber evidence="3">3.1.1.-</ecNumber>
    </recommendedName>
</protein>